<evidence type="ECO:0000313" key="1">
    <source>
        <dbReference type="EMBL" id="KAK3065455.1"/>
    </source>
</evidence>
<dbReference type="Proteomes" id="UP001186974">
    <property type="component" value="Unassembled WGS sequence"/>
</dbReference>
<reference evidence="1" key="1">
    <citation type="submission" date="2024-09" db="EMBL/GenBank/DDBJ databases">
        <title>Black Yeasts Isolated from many extreme environments.</title>
        <authorList>
            <person name="Coleine C."/>
            <person name="Stajich J.E."/>
            <person name="Selbmann L."/>
        </authorList>
    </citation>
    <scope>NUCLEOTIDE SEQUENCE</scope>
    <source>
        <strain evidence="1">CCFEE 5737</strain>
    </source>
</reference>
<gene>
    <name evidence="1" type="ORF">LTS18_006166</name>
</gene>
<protein>
    <submittedName>
        <fullName evidence="1">Uncharacterized protein</fullName>
    </submittedName>
</protein>
<sequence>MADESYDTYKLGDFTLKSGEKIPDAEIAYRTFGDPKNPAIIYPTWYSGTLSQNYWLIGEDKTLNPKKYFIITVALFGNGQSTSPSNRPDLCPFPSVLFHDNIRAQHQLLTKHLGIKHAFAVVGWSMGAGQCFQWATQFPEFMDCIVPFCGAATTSLHNRTMLEGVKSALLGAKGVSSQGSGVVEGKEGYKEWSEEERGVGLRALGRVYAGWGFSQAFYRERLHESYLGFKDLEDFMVNFWEAWACSKDPENMLTMLNTWQKGDVAAQEPYNGDFSKAMKGIKAKALVLPSKTDLYFPPEDSEIEVNNMNPGIGELGVFPSIWGHWAGGPGDSKEDVKWLDDKLREFFARVEKEKKQ</sequence>
<keyword evidence="2" id="KW-1185">Reference proteome</keyword>
<organism evidence="1 2">
    <name type="scientific">Coniosporium uncinatum</name>
    <dbReference type="NCBI Taxonomy" id="93489"/>
    <lineage>
        <taxon>Eukaryota</taxon>
        <taxon>Fungi</taxon>
        <taxon>Dikarya</taxon>
        <taxon>Ascomycota</taxon>
        <taxon>Pezizomycotina</taxon>
        <taxon>Dothideomycetes</taxon>
        <taxon>Dothideomycetes incertae sedis</taxon>
        <taxon>Coniosporium</taxon>
    </lineage>
</organism>
<comment type="caution">
    <text evidence="1">The sequence shown here is derived from an EMBL/GenBank/DDBJ whole genome shotgun (WGS) entry which is preliminary data.</text>
</comment>
<evidence type="ECO:0000313" key="2">
    <source>
        <dbReference type="Proteomes" id="UP001186974"/>
    </source>
</evidence>
<name>A0ACC3DDM4_9PEZI</name>
<proteinExistence type="predicted"/>
<accession>A0ACC3DDM4</accession>
<dbReference type="EMBL" id="JAWDJW010006335">
    <property type="protein sequence ID" value="KAK3065455.1"/>
    <property type="molecule type" value="Genomic_DNA"/>
</dbReference>